<accession>R7Q6S6</accession>
<dbReference type="KEGG" id="ccp:CHC_T00001703001"/>
<dbReference type="Gramene" id="CDF33076">
    <property type="protein sequence ID" value="CDF33076"/>
    <property type="gene ID" value="CHC_T00001703001"/>
</dbReference>
<gene>
    <name evidence="1" type="ORF">CHC_T00001703001</name>
</gene>
<dbReference type="AlphaFoldDB" id="R7Q6S6"/>
<organism evidence="1 2">
    <name type="scientific">Chondrus crispus</name>
    <name type="common">Carrageen Irish moss</name>
    <name type="synonym">Polymorpha crispa</name>
    <dbReference type="NCBI Taxonomy" id="2769"/>
    <lineage>
        <taxon>Eukaryota</taxon>
        <taxon>Rhodophyta</taxon>
        <taxon>Florideophyceae</taxon>
        <taxon>Rhodymeniophycidae</taxon>
        <taxon>Gigartinales</taxon>
        <taxon>Gigartinaceae</taxon>
        <taxon>Chondrus</taxon>
    </lineage>
</organism>
<reference evidence="2" key="1">
    <citation type="journal article" date="2013" name="Proc. Natl. Acad. Sci. U.S.A.">
        <title>Genome structure and metabolic features in the red seaweed Chondrus crispus shed light on evolution of the Archaeplastida.</title>
        <authorList>
            <person name="Collen J."/>
            <person name="Porcel B."/>
            <person name="Carre W."/>
            <person name="Ball S.G."/>
            <person name="Chaparro C."/>
            <person name="Tonon T."/>
            <person name="Barbeyron T."/>
            <person name="Michel G."/>
            <person name="Noel B."/>
            <person name="Valentin K."/>
            <person name="Elias M."/>
            <person name="Artiguenave F."/>
            <person name="Arun A."/>
            <person name="Aury J.M."/>
            <person name="Barbosa-Neto J.F."/>
            <person name="Bothwell J.H."/>
            <person name="Bouget F.Y."/>
            <person name="Brillet L."/>
            <person name="Cabello-Hurtado F."/>
            <person name="Capella-Gutierrez S."/>
            <person name="Charrier B."/>
            <person name="Cladiere L."/>
            <person name="Cock J.M."/>
            <person name="Coelho S.M."/>
            <person name="Colleoni C."/>
            <person name="Czjzek M."/>
            <person name="Da Silva C."/>
            <person name="Delage L."/>
            <person name="Denoeud F."/>
            <person name="Deschamps P."/>
            <person name="Dittami S.M."/>
            <person name="Gabaldon T."/>
            <person name="Gachon C.M."/>
            <person name="Groisillier A."/>
            <person name="Herve C."/>
            <person name="Jabbari K."/>
            <person name="Katinka M."/>
            <person name="Kloareg B."/>
            <person name="Kowalczyk N."/>
            <person name="Labadie K."/>
            <person name="Leblanc C."/>
            <person name="Lopez P.J."/>
            <person name="McLachlan D.H."/>
            <person name="Meslet-Cladiere L."/>
            <person name="Moustafa A."/>
            <person name="Nehr Z."/>
            <person name="Nyvall Collen P."/>
            <person name="Panaud O."/>
            <person name="Partensky F."/>
            <person name="Poulain J."/>
            <person name="Rensing S.A."/>
            <person name="Rousvoal S."/>
            <person name="Samson G."/>
            <person name="Symeonidi A."/>
            <person name="Weissenbach J."/>
            <person name="Zambounis A."/>
            <person name="Wincker P."/>
            <person name="Boyen C."/>
        </authorList>
    </citation>
    <scope>NUCLEOTIDE SEQUENCE [LARGE SCALE GENOMIC DNA]</scope>
    <source>
        <strain evidence="2">cv. Stackhouse</strain>
    </source>
</reference>
<protein>
    <submittedName>
        <fullName evidence="1">Uncharacterized protein</fullName>
    </submittedName>
</protein>
<dbReference type="Proteomes" id="UP000012073">
    <property type="component" value="Unassembled WGS sequence"/>
</dbReference>
<dbReference type="GeneID" id="17320631"/>
<dbReference type="EMBL" id="HG001633">
    <property type="protein sequence ID" value="CDF33076.1"/>
    <property type="molecule type" value="Genomic_DNA"/>
</dbReference>
<evidence type="ECO:0000313" key="2">
    <source>
        <dbReference type="Proteomes" id="UP000012073"/>
    </source>
</evidence>
<dbReference type="RefSeq" id="XP_005712879.1">
    <property type="nucleotide sequence ID" value="XM_005712822.1"/>
</dbReference>
<name>R7Q6S6_CHOCR</name>
<keyword evidence="2" id="KW-1185">Reference proteome</keyword>
<sequence length="78" mass="8742">MTRMRFLEGDVHTIGANCTSHPPVGKYAKPDYRHSALPEELYVNLTYTFRAEKSMYAPARTSVASRCRACLSCIDPMG</sequence>
<proteinExistence type="predicted"/>
<evidence type="ECO:0000313" key="1">
    <source>
        <dbReference type="EMBL" id="CDF33076.1"/>
    </source>
</evidence>